<dbReference type="Proteomes" id="UP001059745">
    <property type="component" value="Chromosome 1"/>
</dbReference>
<dbReference type="InterPro" id="IPR022532">
    <property type="entry name" value="DUF3696"/>
</dbReference>
<dbReference type="Pfam" id="PF12476">
    <property type="entry name" value="DUF3696"/>
    <property type="match status" value="1"/>
</dbReference>
<feature type="domain" description="DUF3696" evidence="1">
    <location>
        <begin position="400"/>
        <end position="444"/>
    </location>
</feature>
<dbReference type="InterPro" id="IPR014592">
    <property type="entry name" value="P-loop_UCP034888"/>
</dbReference>
<dbReference type="PANTHER" id="PTHR43581">
    <property type="entry name" value="ATP/GTP PHOSPHATASE"/>
    <property type="match status" value="1"/>
</dbReference>
<evidence type="ECO:0000259" key="2">
    <source>
        <dbReference type="Pfam" id="PF13175"/>
    </source>
</evidence>
<reference evidence="3" key="1">
    <citation type="submission" date="2022-09" db="EMBL/GenBank/DDBJ databases">
        <title>Genomic of Burkholderia gladioli.</title>
        <authorList>
            <person name="Wu H."/>
        </authorList>
    </citation>
    <scope>NUCLEOTIDE SEQUENCE</scope>
    <source>
        <strain evidence="3">ZN-S4</strain>
    </source>
</reference>
<gene>
    <name evidence="3" type="ORF">NYZ96_07810</name>
</gene>
<dbReference type="Pfam" id="PF13175">
    <property type="entry name" value="AAA_15"/>
    <property type="match status" value="1"/>
</dbReference>
<dbReference type="InterPro" id="IPR051396">
    <property type="entry name" value="Bact_Antivir_Def_Nuclease"/>
</dbReference>
<dbReference type="PIRSF" id="PIRSF034888">
    <property type="entry name" value="P-loop_UCP034888"/>
    <property type="match status" value="1"/>
</dbReference>
<dbReference type="Gene3D" id="3.40.50.300">
    <property type="entry name" value="P-loop containing nucleotide triphosphate hydrolases"/>
    <property type="match status" value="1"/>
</dbReference>
<proteinExistence type="predicted"/>
<organism evidence="3 4">
    <name type="scientific">Burkholderia gladioli</name>
    <name type="common">Pseudomonas marginata</name>
    <name type="synonym">Phytomonas marginata</name>
    <dbReference type="NCBI Taxonomy" id="28095"/>
    <lineage>
        <taxon>Bacteria</taxon>
        <taxon>Pseudomonadati</taxon>
        <taxon>Pseudomonadota</taxon>
        <taxon>Betaproteobacteria</taxon>
        <taxon>Burkholderiales</taxon>
        <taxon>Burkholderiaceae</taxon>
        <taxon>Burkholderia</taxon>
    </lineage>
</organism>
<feature type="domain" description="Endonuclease GajA/Old nuclease/RecF-like AAA" evidence="2">
    <location>
        <begin position="283"/>
        <end position="386"/>
    </location>
</feature>
<evidence type="ECO:0000259" key="1">
    <source>
        <dbReference type="Pfam" id="PF12476"/>
    </source>
</evidence>
<evidence type="ECO:0000313" key="3">
    <source>
        <dbReference type="EMBL" id="UWX71641.1"/>
    </source>
</evidence>
<dbReference type="InterPro" id="IPR027417">
    <property type="entry name" value="P-loop_NTPase"/>
</dbReference>
<dbReference type="EMBL" id="CP104214">
    <property type="protein sequence ID" value="UWX71641.1"/>
    <property type="molecule type" value="Genomic_DNA"/>
</dbReference>
<dbReference type="SUPFAM" id="SSF52540">
    <property type="entry name" value="P-loop containing nucleoside triphosphate hydrolases"/>
    <property type="match status" value="1"/>
</dbReference>
<evidence type="ECO:0000313" key="4">
    <source>
        <dbReference type="Proteomes" id="UP001059745"/>
    </source>
</evidence>
<accession>A0AB38TV69</accession>
<dbReference type="RefSeq" id="WP_096749206.1">
    <property type="nucleotide sequence ID" value="NZ_CADEPO010000005.1"/>
</dbReference>
<name>A0AB38TV69_BURGA</name>
<dbReference type="AlphaFoldDB" id="A0AB38TV69"/>
<dbReference type="PANTHER" id="PTHR43581:SF2">
    <property type="entry name" value="EXCINUCLEASE ATPASE SUBUNIT"/>
    <property type="match status" value="1"/>
</dbReference>
<dbReference type="InterPro" id="IPR041685">
    <property type="entry name" value="AAA_GajA/Old/RecF-like"/>
</dbReference>
<sequence length="465" mass="52332">MLTHLHIKNFKAWKDTGPVRLAPLTVIFGANSAGKSSLGHLLLALQQTARSTDRKRALHLGDTSSLIDLGTFADCLHGHDLGQSLEFEIGWELPKRLEVLNPLQASARYQGDGMQLAVELKAGKSEQPEVQKLSYSLNSGSDAVLDVRLERDEKRKFELHSHHYDFKMADGRKWPLEEPEKFYRLSDISIARFKNAGFLTDFALATEAMLDSLSYLGPLRSHPQRIYQWSGDTPSSVGQMGENTIAAIMAAQSEKRMLNRGPKRHMQEFAAFIAAWLKNLGVIHDFSVKPVAKGRKEYEVLVKTHSKAPEVKITDVGFGVSQVLPALVQAFYCPPNSTVWMEQPEIHLHPQVQAELADVFISATQARENSRERHVQLIVESHSEHFLNRLQRRVAEGTVKPEDVAVYFCRRTESATELEPLRLNLFGEIENWPENFFGDEMADIAGRTLAAMKRKRELSQQGAAE</sequence>
<protein>
    <submittedName>
        <fullName evidence="3">DUF3696 domain-containing protein</fullName>
    </submittedName>
</protein>